<dbReference type="InterPro" id="IPR050104">
    <property type="entry name" value="FMN-dep_NADH:Q_OxRdtase_AzoR1"/>
</dbReference>
<name>A0A8S2DFC8_9BILA</name>
<dbReference type="Gene3D" id="3.40.50.360">
    <property type="match status" value="1"/>
</dbReference>
<comment type="caution">
    <text evidence="2">The sequence shown here is derived from an EMBL/GenBank/DDBJ whole genome shotgun (WGS) entry which is preliminary data.</text>
</comment>
<evidence type="ECO:0000313" key="4">
    <source>
        <dbReference type="Proteomes" id="UP000677228"/>
    </source>
</evidence>
<evidence type="ECO:0000313" key="3">
    <source>
        <dbReference type="EMBL" id="CAF3703041.1"/>
    </source>
</evidence>
<dbReference type="PANTHER" id="PTHR43741">
    <property type="entry name" value="FMN-DEPENDENT NADH-AZOREDUCTASE 1"/>
    <property type="match status" value="1"/>
</dbReference>
<dbReference type="Pfam" id="PF02525">
    <property type="entry name" value="Flavodoxin_2"/>
    <property type="match status" value="1"/>
</dbReference>
<proteinExistence type="predicted"/>
<dbReference type="EMBL" id="CAJNOK010004103">
    <property type="protein sequence ID" value="CAF0925934.1"/>
    <property type="molecule type" value="Genomic_DNA"/>
</dbReference>
<gene>
    <name evidence="2" type="ORF">OVA965_LOCUS10881</name>
    <name evidence="3" type="ORF">TMI583_LOCUS10877</name>
</gene>
<evidence type="ECO:0000313" key="2">
    <source>
        <dbReference type="EMBL" id="CAF0925934.1"/>
    </source>
</evidence>
<sequence>MLRCSLIQALKPGAKCDIVKGDDQDLHFTTNKFDSKKTHSIKVNDEEGFLSQLQPLNALATFEDKSAAEYLLNEVDLLVIGSPMYNFTVSALLKNYMDHVAIAKTTFQYKYTTKALEGLLKNRYLVLGARGGFYDDAETASKESIPLMEPYDIKLIDYFFGRYLGAKKIGHLVAEGLNVKDDAGNPLNTPEA</sequence>
<dbReference type="InterPro" id="IPR003680">
    <property type="entry name" value="Flavodoxin_fold"/>
</dbReference>
<organism evidence="2 4">
    <name type="scientific">Didymodactylos carnosus</name>
    <dbReference type="NCBI Taxonomy" id="1234261"/>
    <lineage>
        <taxon>Eukaryota</taxon>
        <taxon>Metazoa</taxon>
        <taxon>Spiralia</taxon>
        <taxon>Gnathifera</taxon>
        <taxon>Rotifera</taxon>
        <taxon>Eurotatoria</taxon>
        <taxon>Bdelloidea</taxon>
        <taxon>Philodinida</taxon>
        <taxon>Philodinidae</taxon>
        <taxon>Didymodactylos</taxon>
    </lineage>
</organism>
<feature type="domain" description="Flavodoxin-like fold" evidence="1">
    <location>
        <begin position="62"/>
        <end position="182"/>
    </location>
</feature>
<evidence type="ECO:0000259" key="1">
    <source>
        <dbReference type="Pfam" id="PF02525"/>
    </source>
</evidence>
<dbReference type="Proteomes" id="UP000682733">
    <property type="component" value="Unassembled WGS sequence"/>
</dbReference>
<dbReference type="SUPFAM" id="SSF52218">
    <property type="entry name" value="Flavoproteins"/>
    <property type="match status" value="1"/>
</dbReference>
<dbReference type="AlphaFoldDB" id="A0A8S2DFC8"/>
<dbReference type="Proteomes" id="UP000677228">
    <property type="component" value="Unassembled WGS sequence"/>
</dbReference>
<dbReference type="PANTHER" id="PTHR43741:SF4">
    <property type="entry name" value="FMN-DEPENDENT NADH:QUINONE OXIDOREDUCTASE"/>
    <property type="match status" value="1"/>
</dbReference>
<dbReference type="InterPro" id="IPR029039">
    <property type="entry name" value="Flavoprotein-like_sf"/>
</dbReference>
<accession>A0A8S2DFC8</accession>
<reference evidence="2" key="1">
    <citation type="submission" date="2021-02" db="EMBL/GenBank/DDBJ databases">
        <authorList>
            <person name="Nowell W R."/>
        </authorList>
    </citation>
    <scope>NUCLEOTIDE SEQUENCE</scope>
</reference>
<dbReference type="EMBL" id="CAJOBA010004105">
    <property type="protein sequence ID" value="CAF3703041.1"/>
    <property type="molecule type" value="Genomic_DNA"/>
</dbReference>
<protein>
    <recommendedName>
        <fullName evidence="1">Flavodoxin-like fold domain-containing protein</fullName>
    </recommendedName>
</protein>